<feature type="non-terminal residue" evidence="1">
    <location>
        <position position="35"/>
    </location>
</feature>
<name>A0A1Q9BR33_SYMMI</name>
<protein>
    <submittedName>
        <fullName evidence="1">Uncharacterized protein</fullName>
    </submittedName>
</protein>
<dbReference type="Proteomes" id="UP000186817">
    <property type="component" value="Unassembled WGS sequence"/>
</dbReference>
<sequence length="35" mass="3965">TRASRASPGARRCLKMSRNCFLGPCWRRPARDVTS</sequence>
<evidence type="ECO:0000313" key="2">
    <source>
        <dbReference type="Proteomes" id="UP000186817"/>
    </source>
</evidence>
<comment type="caution">
    <text evidence="1">The sequence shown here is derived from an EMBL/GenBank/DDBJ whole genome shotgun (WGS) entry which is preliminary data.</text>
</comment>
<gene>
    <name evidence="1" type="ORF">AK812_SmicGene47930</name>
</gene>
<accession>A0A1Q9BR33</accession>
<dbReference type="AlphaFoldDB" id="A0A1Q9BR33"/>
<reference evidence="1 2" key="1">
    <citation type="submission" date="2016-02" db="EMBL/GenBank/DDBJ databases">
        <title>Genome analysis of coral dinoflagellate symbionts highlights evolutionary adaptations to a symbiotic lifestyle.</title>
        <authorList>
            <person name="Aranda M."/>
            <person name="Li Y."/>
            <person name="Liew Y.J."/>
            <person name="Baumgarten S."/>
            <person name="Simakov O."/>
            <person name="Wilson M."/>
            <person name="Piel J."/>
            <person name="Ashoor H."/>
            <person name="Bougouffa S."/>
            <person name="Bajic V.B."/>
            <person name="Ryu T."/>
            <person name="Ravasi T."/>
            <person name="Bayer T."/>
            <person name="Micklem G."/>
            <person name="Kim H."/>
            <person name="Bhak J."/>
            <person name="Lajeunesse T.C."/>
            <person name="Voolstra C.R."/>
        </authorList>
    </citation>
    <scope>NUCLEOTIDE SEQUENCE [LARGE SCALE GENOMIC DNA]</scope>
    <source>
        <strain evidence="1 2">CCMP2467</strain>
    </source>
</reference>
<proteinExistence type="predicted"/>
<feature type="non-terminal residue" evidence="1">
    <location>
        <position position="1"/>
    </location>
</feature>
<evidence type="ECO:0000313" key="1">
    <source>
        <dbReference type="EMBL" id="OLP73010.1"/>
    </source>
</evidence>
<organism evidence="1 2">
    <name type="scientific">Symbiodinium microadriaticum</name>
    <name type="common">Dinoflagellate</name>
    <name type="synonym">Zooxanthella microadriatica</name>
    <dbReference type="NCBI Taxonomy" id="2951"/>
    <lineage>
        <taxon>Eukaryota</taxon>
        <taxon>Sar</taxon>
        <taxon>Alveolata</taxon>
        <taxon>Dinophyceae</taxon>
        <taxon>Suessiales</taxon>
        <taxon>Symbiodiniaceae</taxon>
        <taxon>Symbiodinium</taxon>
    </lineage>
</organism>
<dbReference type="EMBL" id="LSRX01006680">
    <property type="protein sequence ID" value="OLP73010.1"/>
    <property type="molecule type" value="Genomic_DNA"/>
</dbReference>
<keyword evidence="2" id="KW-1185">Reference proteome</keyword>